<dbReference type="EMBL" id="FN655315">
    <property type="protein sequence ID" value="CBY38751.1"/>
    <property type="molecule type" value="Genomic_DNA"/>
</dbReference>
<dbReference type="Proteomes" id="UP000011014">
    <property type="component" value="Unassembled WGS sequence"/>
</dbReference>
<gene>
    <name evidence="2" type="ORF">GSOID_T00019270001</name>
</gene>
<feature type="region of interest" description="Disordered" evidence="1">
    <location>
        <begin position="13"/>
        <end position="41"/>
    </location>
</feature>
<dbReference type="AlphaFoldDB" id="E4YTG2"/>
<reference evidence="2" key="1">
    <citation type="journal article" date="2010" name="Science">
        <title>Plasticity of animal genome architecture unmasked by rapid evolution of a pelagic tunicate.</title>
        <authorList>
            <person name="Denoeud F."/>
            <person name="Henriet S."/>
            <person name="Mungpakdee S."/>
            <person name="Aury J.M."/>
            <person name="Da Silva C."/>
            <person name="Brinkmann H."/>
            <person name="Mikhaleva J."/>
            <person name="Olsen L.C."/>
            <person name="Jubin C."/>
            <person name="Canestro C."/>
            <person name="Bouquet J.M."/>
            <person name="Danks G."/>
            <person name="Poulain J."/>
            <person name="Campsteijn C."/>
            <person name="Adamski M."/>
            <person name="Cross I."/>
            <person name="Yadetie F."/>
            <person name="Muffato M."/>
            <person name="Louis A."/>
            <person name="Butcher S."/>
            <person name="Tsagkogeorga G."/>
            <person name="Konrad A."/>
            <person name="Singh S."/>
            <person name="Jensen M.F."/>
            <person name="Cong E.H."/>
            <person name="Eikeseth-Otteraa H."/>
            <person name="Noel B."/>
            <person name="Anthouard V."/>
            <person name="Porcel B.M."/>
            <person name="Kachouri-Lafond R."/>
            <person name="Nishino A."/>
            <person name="Ugolini M."/>
            <person name="Chourrout P."/>
            <person name="Nishida H."/>
            <person name="Aasland R."/>
            <person name="Huzurbazar S."/>
            <person name="Westhof E."/>
            <person name="Delsuc F."/>
            <person name="Lehrach H."/>
            <person name="Reinhardt R."/>
            <person name="Weissenbach J."/>
            <person name="Roy S.W."/>
            <person name="Artiguenave F."/>
            <person name="Postlethwait J.H."/>
            <person name="Manak J.R."/>
            <person name="Thompson E.M."/>
            <person name="Jaillon O."/>
            <person name="Du Pasquier L."/>
            <person name="Boudinot P."/>
            <person name="Liberles D.A."/>
            <person name="Volff J.N."/>
            <person name="Philippe H."/>
            <person name="Lenhard B."/>
            <person name="Roest Crollius H."/>
            <person name="Wincker P."/>
            <person name="Chourrout D."/>
        </authorList>
    </citation>
    <scope>NUCLEOTIDE SEQUENCE [LARGE SCALE GENOMIC DNA]</scope>
</reference>
<accession>E4YTG2</accession>
<sequence length="81" mass="8639">MRPRCASRTICTRNDGSDDDGGPARSGTREHCAANASTRKSSSVKTRSDCGAFCNVDNMKLLGGESCTVFGLRGRRVGVNR</sequence>
<organism evidence="2">
    <name type="scientific">Oikopleura dioica</name>
    <name type="common">Tunicate</name>
    <dbReference type="NCBI Taxonomy" id="34765"/>
    <lineage>
        <taxon>Eukaryota</taxon>
        <taxon>Metazoa</taxon>
        <taxon>Chordata</taxon>
        <taxon>Tunicata</taxon>
        <taxon>Appendicularia</taxon>
        <taxon>Copelata</taxon>
        <taxon>Oikopleuridae</taxon>
        <taxon>Oikopleura</taxon>
    </lineage>
</organism>
<evidence type="ECO:0000313" key="2">
    <source>
        <dbReference type="EMBL" id="CBY38751.1"/>
    </source>
</evidence>
<protein>
    <submittedName>
        <fullName evidence="2">Uncharacterized protein</fullName>
    </submittedName>
</protein>
<evidence type="ECO:0000256" key="1">
    <source>
        <dbReference type="SAM" id="MobiDB-lite"/>
    </source>
</evidence>
<name>E4YTG2_OIKDI</name>
<proteinExistence type="predicted"/>